<dbReference type="OrthoDB" id="9764591at2"/>
<organism evidence="8 9">
    <name type="scientific">Agromyces protaetiae</name>
    <dbReference type="NCBI Taxonomy" id="2509455"/>
    <lineage>
        <taxon>Bacteria</taxon>
        <taxon>Bacillati</taxon>
        <taxon>Actinomycetota</taxon>
        <taxon>Actinomycetes</taxon>
        <taxon>Micrococcales</taxon>
        <taxon>Microbacteriaceae</taxon>
        <taxon>Agromyces</taxon>
    </lineage>
</organism>
<comment type="similarity">
    <text evidence="2">Belongs to the bacterial solute-binding protein 5 family.</text>
</comment>
<dbReference type="CDD" id="cd00995">
    <property type="entry name" value="PBP2_NikA_DppA_OppA_like"/>
    <property type="match status" value="1"/>
</dbReference>
<protein>
    <submittedName>
        <fullName evidence="8">ABC transporter substrate-binding protein</fullName>
    </submittedName>
</protein>
<dbReference type="PANTHER" id="PTHR30290">
    <property type="entry name" value="PERIPLASMIC BINDING COMPONENT OF ABC TRANSPORTER"/>
    <property type="match status" value="1"/>
</dbReference>
<evidence type="ECO:0000256" key="4">
    <source>
        <dbReference type="ARBA" id="ARBA00022729"/>
    </source>
</evidence>
<proteinExistence type="inferred from homology"/>
<dbReference type="AlphaFoldDB" id="A0A4P6FSH7"/>
<feature type="transmembrane region" description="Helical" evidence="5">
    <location>
        <begin position="582"/>
        <end position="603"/>
    </location>
</feature>
<dbReference type="GO" id="GO:0030313">
    <property type="term" value="C:cell envelope"/>
    <property type="evidence" value="ECO:0007669"/>
    <property type="project" value="UniProtKB-SubCell"/>
</dbReference>
<dbReference type="Gene3D" id="3.10.105.10">
    <property type="entry name" value="Dipeptide-binding Protein, Domain 3"/>
    <property type="match status" value="1"/>
</dbReference>
<sequence length="614" mass="65870">MFDTQSSSTARRRPLGRLALSLTVSAAVAAAPLAFAPAAFAAEDGDGGNYLRIATSADIDTLNPFTAVLGSSTGILTLAYERLVEWGAADNAPVPGAASEWKTSDDGLTWDFTFPEGRKWSDGEPLTANDAEWTLNAIQTDPDLQQASGGLVANMKSIEATSDTNLRIVLKEPQPQNPGNSMMVLPEHIWKDIKDPAEYRNAEDSVGSGPFTIAKWDEGQSVELKANPNFWRGAPKIDGIRFVYYKNADAQVQALKSGEVDIVSGLLPAQYESLKGVEGITVNAGAGRRYTSVAINPGAKDATGAPLGDGNPALQDPTLRRAIFMAIDNKTLLEKVLQGLGTLGQTEVPPVYPNYFGIDEDKVIPFDIDGANALLDEAGYVMGPDGIRLDKQGAPLNLRLMGRSSNPQHAQISEYMVSWLKEIGIGLNVAMYSDNQVNDDSTLGKYDLYFTGWGIGPDPDFQLSINRCSSYPNADGSGNLSENNWCDPKFDALFDKQHGELDPAKRADYVKQAFATIYDASVNNVIWYADSLEAYRSDRFTGFVTQPADGGVISGQNGYWGYYSTTPVADTSQLADAGAPTGLYIGIGAAVVVLGGLAVFLIARRRAATSDDRA</sequence>
<dbReference type="RefSeq" id="WP_129190822.1">
    <property type="nucleotide sequence ID" value="NZ_CP035491.1"/>
</dbReference>
<gene>
    <name evidence="8" type="ORF">ET445_09285</name>
</gene>
<accession>A0A4P6FSH7</accession>
<evidence type="ECO:0000256" key="5">
    <source>
        <dbReference type="SAM" id="Phobius"/>
    </source>
</evidence>
<name>A0A4P6FSH7_9MICO</name>
<dbReference type="KEGG" id="agf:ET445_09285"/>
<dbReference type="EMBL" id="CP035491">
    <property type="protein sequence ID" value="QAY73498.1"/>
    <property type="molecule type" value="Genomic_DNA"/>
</dbReference>
<keyword evidence="5" id="KW-0472">Membrane</keyword>
<evidence type="ECO:0000313" key="9">
    <source>
        <dbReference type="Proteomes" id="UP000291259"/>
    </source>
</evidence>
<feature type="signal peptide" evidence="6">
    <location>
        <begin position="1"/>
        <end position="41"/>
    </location>
</feature>
<dbReference type="SUPFAM" id="SSF53850">
    <property type="entry name" value="Periplasmic binding protein-like II"/>
    <property type="match status" value="1"/>
</dbReference>
<comment type="subcellular location">
    <subcellularLocation>
        <location evidence="1">Cell envelope</location>
    </subcellularLocation>
</comment>
<dbReference type="InterPro" id="IPR006311">
    <property type="entry name" value="TAT_signal"/>
</dbReference>
<keyword evidence="9" id="KW-1185">Reference proteome</keyword>
<dbReference type="PANTHER" id="PTHR30290:SF10">
    <property type="entry name" value="PERIPLASMIC OLIGOPEPTIDE-BINDING PROTEIN-RELATED"/>
    <property type="match status" value="1"/>
</dbReference>
<evidence type="ECO:0000256" key="1">
    <source>
        <dbReference type="ARBA" id="ARBA00004196"/>
    </source>
</evidence>
<evidence type="ECO:0000259" key="7">
    <source>
        <dbReference type="Pfam" id="PF00496"/>
    </source>
</evidence>
<dbReference type="GO" id="GO:0015833">
    <property type="term" value="P:peptide transport"/>
    <property type="evidence" value="ECO:0007669"/>
    <property type="project" value="TreeGrafter"/>
</dbReference>
<dbReference type="InterPro" id="IPR039424">
    <property type="entry name" value="SBP_5"/>
</dbReference>
<keyword evidence="5" id="KW-1133">Transmembrane helix</keyword>
<evidence type="ECO:0000313" key="8">
    <source>
        <dbReference type="EMBL" id="QAY73498.1"/>
    </source>
</evidence>
<dbReference type="GO" id="GO:1904680">
    <property type="term" value="F:peptide transmembrane transporter activity"/>
    <property type="evidence" value="ECO:0007669"/>
    <property type="project" value="TreeGrafter"/>
</dbReference>
<dbReference type="Pfam" id="PF00496">
    <property type="entry name" value="SBP_bac_5"/>
    <property type="match status" value="1"/>
</dbReference>
<dbReference type="Proteomes" id="UP000291259">
    <property type="component" value="Chromosome"/>
</dbReference>
<dbReference type="InterPro" id="IPR030678">
    <property type="entry name" value="Peptide/Ni-bd"/>
</dbReference>
<dbReference type="GO" id="GO:0042597">
    <property type="term" value="C:periplasmic space"/>
    <property type="evidence" value="ECO:0007669"/>
    <property type="project" value="UniProtKB-ARBA"/>
</dbReference>
<dbReference type="Gene3D" id="3.40.190.10">
    <property type="entry name" value="Periplasmic binding protein-like II"/>
    <property type="match status" value="1"/>
</dbReference>
<dbReference type="PIRSF" id="PIRSF002741">
    <property type="entry name" value="MppA"/>
    <property type="match status" value="1"/>
</dbReference>
<evidence type="ECO:0000256" key="2">
    <source>
        <dbReference type="ARBA" id="ARBA00005695"/>
    </source>
</evidence>
<dbReference type="PROSITE" id="PS51318">
    <property type="entry name" value="TAT"/>
    <property type="match status" value="1"/>
</dbReference>
<evidence type="ECO:0000256" key="3">
    <source>
        <dbReference type="ARBA" id="ARBA00022448"/>
    </source>
</evidence>
<dbReference type="GO" id="GO:0043190">
    <property type="term" value="C:ATP-binding cassette (ABC) transporter complex"/>
    <property type="evidence" value="ECO:0007669"/>
    <property type="project" value="InterPro"/>
</dbReference>
<keyword evidence="5" id="KW-0812">Transmembrane</keyword>
<dbReference type="InterPro" id="IPR000914">
    <property type="entry name" value="SBP_5_dom"/>
</dbReference>
<keyword evidence="3" id="KW-0813">Transport</keyword>
<reference evidence="8 9" key="1">
    <citation type="submission" date="2019-01" db="EMBL/GenBank/DDBJ databases">
        <title>Genome sequencing of strain FW100M-8.</title>
        <authorList>
            <person name="Heo J."/>
            <person name="Kim S.-J."/>
            <person name="Kim J.-S."/>
            <person name="Hong S.-B."/>
            <person name="Kwon S.-W."/>
        </authorList>
    </citation>
    <scope>NUCLEOTIDE SEQUENCE [LARGE SCALE GENOMIC DNA]</scope>
    <source>
        <strain evidence="8 9">FW100M-8</strain>
    </source>
</reference>
<keyword evidence="4 6" id="KW-0732">Signal</keyword>
<feature type="chain" id="PRO_5020785630" evidence="6">
    <location>
        <begin position="42"/>
        <end position="614"/>
    </location>
</feature>
<feature type="domain" description="Solute-binding protein family 5" evidence="7">
    <location>
        <begin position="93"/>
        <end position="464"/>
    </location>
</feature>
<evidence type="ECO:0000256" key="6">
    <source>
        <dbReference type="SAM" id="SignalP"/>
    </source>
</evidence>